<dbReference type="Proteomes" id="UP000695022">
    <property type="component" value="Unplaced"/>
</dbReference>
<evidence type="ECO:0000256" key="5">
    <source>
        <dbReference type="ARBA" id="ARBA00024360"/>
    </source>
</evidence>
<evidence type="ECO:0000256" key="4">
    <source>
        <dbReference type="ARBA" id="ARBA00023315"/>
    </source>
</evidence>
<keyword evidence="13" id="KW-1185">Reference proteome</keyword>
<evidence type="ECO:0000259" key="12">
    <source>
        <dbReference type="Pfam" id="PF06974"/>
    </source>
</evidence>
<evidence type="ECO:0000313" key="13">
    <source>
        <dbReference type="Proteomes" id="UP000695022"/>
    </source>
</evidence>
<feature type="compositionally biased region" description="Low complexity" evidence="9">
    <location>
        <begin position="709"/>
        <end position="722"/>
    </location>
</feature>
<feature type="domain" description="O-acyltransferase WSD1-like N-terminal" evidence="11">
    <location>
        <begin position="218"/>
        <end position="336"/>
    </location>
</feature>
<evidence type="ECO:0000256" key="9">
    <source>
        <dbReference type="SAM" id="MobiDB-lite"/>
    </source>
</evidence>
<feature type="transmembrane region" description="Helical" evidence="10">
    <location>
        <begin position="117"/>
        <end position="150"/>
    </location>
</feature>
<feature type="compositionally biased region" description="Basic residues" evidence="9">
    <location>
        <begin position="1"/>
        <end position="18"/>
    </location>
</feature>
<comment type="catalytic activity">
    <reaction evidence="6">
        <text>a long chain fatty alcohol + a fatty acyl-CoA = a long-chain alcohol wax ester + CoA</text>
        <dbReference type="Rhea" id="RHEA:38443"/>
        <dbReference type="ChEBI" id="CHEBI:17135"/>
        <dbReference type="ChEBI" id="CHEBI:57287"/>
        <dbReference type="ChEBI" id="CHEBI:77636"/>
        <dbReference type="ChEBI" id="CHEBI:235323"/>
        <dbReference type="EC" id="2.3.1.75"/>
    </reaction>
</comment>
<feature type="domain" description="O-acyltransferase WSD1 C-terminal" evidence="12">
    <location>
        <begin position="455"/>
        <end position="593"/>
    </location>
</feature>
<evidence type="ECO:0000313" key="14">
    <source>
        <dbReference type="RefSeq" id="XP_014675982.1"/>
    </source>
</evidence>
<keyword evidence="4" id="KW-0012">Acyltransferase</keyword>
<accession>A0ABM1EUW1</accession>
<gene>
    <name evidence="14" type="primary">LOC106815961</name>
</gene>
<evidence type="ECO:0000259" key="11">
    <source>
        <dbReference type="Pfam" id="PF03007"/>
    </source>
</evidence>
<dbReference type="InterPro" id="IPR045034">
    <property type="entry name" value="O-acyltransferase_WSD1-like"/>
</dbReference>
<organism evidence="13 14">
    <name type="scientific">Priapulus caudatus</name>
    <name type="common">Priapulid worm</name>
    <dbReference type="NCBI Taxonomy" id="37621"/>
    <lineage>
        <taxon>Eukaryota</taxon>
        <taxon>Metazoa</taxon>
        <taxon>Ecdysozoa</taxon>
        <taxon>Scalidophora</taxon>
        <taxon>Priapulida</taxon>
        <taxon>Priapulimorpha</taxon>
        <taxon>Priapulimorphida</taxon>
        <taxon>Priapulidae</taxon>
        <taxon>Priapulus</taxon>
    </lineage>
</organism>
<dbReference type="GeneID" id="106815961"/>
<comment type="catalytic activity">
    <reaction evidence="7">
        <text>an acyl-CoA + a 1,2-diacyl-sn-glycerol = a triacyl-sn-glycerol + CoA</text>
        <dbReference type="Rhea" id="RHEA:10868"/>
        <dbReference type="ChEBI" id="CHEBI:17815"/>
        <dbReference type="ChEBI" id="CHEBI:57287"/>
        <dbReference type="ChEBI" id="CHEBI:58342"/>
        <dbReference type="ChEBI" id="CHEBI:64615"/>
        <dbReference type="EC" id="2.3.1.20"/>
    </reaction>
</comment>
<feature type="compositionally biased region" description="Basic and acidic residues" evidence="9">
    <location>
        <begin position="753"/>
        <end position="770"/>
    </location>
</feature>
<evidence type="ECO:0000256" key="2">
    <source>
        <dbReference type="ARBA" id="ARBA00005189"/>
    </source>
</evidence>
<evidence type="ECO:0000256" key="8">
    <source>
        <dbReference type="SAM" id="Coils"/>
    </source>
</evidence>
<evidence type="ECO:0000256" key="10">
    <source>
        <dbReference type="SAM" id="Phobius"/>
    </source>
</evidence>
<keyword evidence="8" id="KW-0175">Coiled coil</keyword>
<reference evidence="14" key="1">
    <citation type="submission" date="2025-08" db="UniProtKB">
        <authorList>
            <consortium name="RefSeq"/>
        </authorList>
    </citation>
    <scope>IDENTIFICATION</scope>
</reference>
<proteinExistence type="inferred from homology"/>
<evidence type="ECO:0000256" key="7">
    <source>
        <dbReference type="ARBA" id="ARBA00048109"/>
    </source>
</evidence>
<feature type="coiled-coil region" evidence="8">
    <location>
        <begin position="625"/>
        <end position="686"/>
    </location>
</feature>
<comment type="pathway">
    <text evidence="2">Lipid metabolism.</text>
</comment>
<evidence type="ECO:0000256" key="3">
    <source>
        <dbReference type="ARBA" id="ARBA00022679"/>
    </source>
</evidence>
<comment type="pathway">
    <text evidence="1">Glycerolipid metabolism; triacylglycerol biosynthesis.</text>
</comment>
<dbReference type="InterPro" id="IPR004255">
    <property type="entry name" value="O-acyltransferase_WSD1_N"/>
</dbReference>
<dbReference type="RefSeq" id="XP_014675982.1">
    <property type="nucleotide sequence ID" value="XM_014820496.1"/>
</dbReference>
<keyword evidence="3" id="KW-0808">Transferase</keyword>
<dbReference type="PANTHER" id="PTHR31650:SF1">
    <property type="entry name" value="WAX ESTER SYNTHASE_DIACYLGLYCEROL ACYLTRANSFERASE 4-RELATED"/>
    <property type="match status" value="1"/>
</dbReference>
<feature type="compositionally biased region" description="Low complexity" evidence="9">
    <location>
        <begin position="740"/>
        <end position="751"/>
    </location>
</feature>
<feature type="compositionally biased region" description="Polar residues" evidence="9">
    <location>
        <begin position="771"/>
        <end position="780"/>
    </location>
</feature>
<protein>
    <submittedName>
        <fullName evidence="14">Uncharacterized protein LOC106815961</fullName>
    </submittedName>
</protein>
<keyword evidence="10" id="KW-0812">Transmembrane</keyword>
<comment type="similarity">
    <text evidence="5">In the N-terminal section; belongs to the long-chain O-acyltransferase family.</text>
</comment>
<dbReference type="InterPro" id="IPR009721">
    <property type="entry name" value="O-acyltransferase_WSD1_C"/>
</dbReference>
<feature type="compositionally biased region" description="Acidic residues" evidence="9">
    <location>
        <begin position="814"/>
        <end position="824"/>
    </location>
</feature>
<keyword evidence="10" id="KW-1133">Transmembrane helix</keyword>
<keyword evidence="10" id="KW-0472">Membrane</keyword>
<evidence type="ECO:0000256" key="1">
    <source>
        <dbReference type="ARBA" id="ARBA00004771"/>
    </source>
</evidence>
<feature type="region of interest" description="Disordered" evidence="9">
    <location>
        <begin position="708"/>
        <end position="832"/>
    </location>
</feature>
<feature type="region of interest" description="Disordered" evidence="9">
    <location>
        <begin position="1"/>
        <end position="64"/>
    </location>
</feature>
<feature type="compositionally biased region" description="Polar residues" evidence="9">
    <location>
        <begin position="39"/>
        <end position="64"/>
    </location>
</feature>
<feature type="compositionally biased region" description="Basic and acidic residues" evidence="9">
    <location>
        <begin position="21"/>
        <end position="36"/>
    </location>
</feature>
<evidence type="ECO:0000256" key="6">
    <source>
        <dbReference type="ARBA" id="ARBA00047604"/>
    </source>
</evidence>
<dbReference type="Pfam" id="PF03007">
    <property type="entry name" value="WS_DGAT_cat"/>
    <property type="match status" value="1"/>
</dbReference>
<dbReference type="PANTHER" id="PTHR31650">
    <property type="entry name" value="O-ACYLTRANSFERASE (WSD1-LIKE) FAMILY PROTEIN"/>
    <property type="match status" value="1"/>
</dbReference>
<dbReference type="Pfam" id="PF06974">
    <property type="entry name" value="WS_DGAT_C"/>
    <property type="match status" value="1"/>
</dbReference>
<sequence length="832" mass="92985">MLNKRKTYRSRLHMHHYRNVNSERQHDKSSAWEKVEGVSGSSSNNMADATGRPSNHTASQLSNDSSSMEDHALMFSNIRDEPTPADTLSEKQNGETTPAWIRSAPFRKVRHPSDTSLLTTIVVNFLYLIAAVAVCCPVAVCIAVAVPIGLLARHLVASFCCWSPTRACACHCGSLLSPADAFWLHDSNVNRSVMQTLLVLEKGLDLARVRELLLSRLVMAEGANGRRLYPRFTRTVRALRCGYAWVDDDAFSIDNHVFAMPSSVRTRDDLERYLGELAGRAMSPQQPLWEVHVAFDCGECRDTAIVLRVHQTLSDGAALCRSLCRSVMDQRGPEVVRMRAGGGAALFNAIRALLVGPLYVVTQLVLVAADCNYFTRRPPSGRKRVVWSDPIHMAQLERIKSVSRSSMHDILLSIVSGCLRTYQQTKGVRHPRNVRALVPFDFRADDGPTPLCTEFALVPTVLPSNVEGLIPRLWKIKRTMDELKNGADSAAIYGLVHVLTYVFPAALVHCVMSHLVCKSSVIVSSMSGPTNNMSIASREVKAIVSWFPTRDELSISISLLSYDDQLRIAILTDEAIIKDPEVILKEFQISVNHLSELLANRRIPGEARHRDYDFDEADEGPEPSVEELQQQLHHIQDELMELKQRIEARDAEEHLAAVQYDLSTHVEELKEEFAELLAELRRRKNSDVRMEDDDVDFELLRRYHRKRSLSASSRKSSVSTARPLTAPDSSRRSSVFATKSSFDSSGSSPPSILKRDASMPEGVKARDAQRHGSTGSSSCHLEQEYDVTHHSYRTRVRTNSSIRTVDGEPASVPEEPEDESEDSQQGEHHQNV</sequence>
<name>A0ABM1EUW1_PRICU</name>